<name>A0A5C7VZF5_9PROT</name>
<feature type="chain" id="PRO_5023002048" evidence="1">
    <location>
        <begin position="22"/>
        <end position="199"/>
    </location>
</feature>
<feature type="domain" description="CHRD" evidence="2">
    <location>
        <begin position="25"/>
        <end position="168"/>
    </location>
</feature>
<dbReference type="EMBL" id="SSFX01000031">
    <property type="protein sequence ID" value="TXI29578.1"/>
    <property type="molecule type" value="Genomic_DNA"/>
</dbReference>
<proteinExistence type="predicted"/>
<dbReference type="InterPro" id="IPR010895">
    <property type="entry name" value="CHRD"/>
</dbReference>
<dbReference type="Pfam" id="PF07452">
    <property type="entry name" value="CHRD"/>
    <property type="match status" value="1"/>
</dbReference>
<protein>
    <submittedName>
        <fullName evidence="3">CHRD domain-containing protein</fullName>
    </submittedName>
</protein>
<accession>A0A5C7VZF5</accession>
<organism evidence="3 4">
    <name type="scientific">Nitrosomonas oligotropha</name>
    <dbReference type="NCBI Taxonomy" id="42354"/>
    <lineage>
        <taxon>Bacteria</taxon>
        <taxon>Pseudomonadati</taxon>
        <taxon>Pseudomonadota</taxon>
        <taxon>Betaproteobacteria</taxon>
        <taxon>Nitrosomonadales</taxon>
        <taxon>Nitrosomonadaceae</taxon>
        <taxon>Nitrosomonas</taxon>
    </lineage>
</organism>
<dbReference type="InterPro" id="IPR013424">
    <property type="entry name" value="Ice-binding_C"/>
</dbReference>
<evidence type="ECO:0000313" key="3">
    <source>
        <dbReference type="EMBL" id="TXI29578.1"/>
    </source>
</evidence>
<dbReference type="NCBIfam" id="TIGR02595">
    <property type="entry name" value="PEP_CTERM"/>
    <property type="match status" value="1"/>
</dbReference>
<dbReference type="Proteomes" id="UP000321055">
    <property type="component" value="Unassembled WGS sequence"/>
</dbReference>
<comment type="caution">
    <text evidence="3">The sequence shown here is derived from an EMBL/GenBank/DDBJ whole genome shotgun (WGS) entry which is preliminary data.</text>
</comment>
<keyword evidence="1" id="KW-0732">Signal</keyword>
<dbReference type="AlphaFoldDB" id="A0A5C7VZF5"/>
<feature type="signal peptide" evidence="1">
    <location>
        <begin position="1"/>
        <end position="21"/>
    </location>
</feature>
<gene>
    <name evidence="3" type="ORF">E6Q60_04000</name>
</gene>
<dbReference type="SMART" id="SM00754">
    <property type="entry name" value="CHRD"/>
    <property type="match status" value="1"/>
</dbReference>
<evidence type="ECO:0000256" key="1">
    <source>
        <dbReference type="SAM" id="SignalP"/>
    </source>
</evidence>
<dbReference type="Pfam" id="PF07589">
    <property type="entry name" value="PEP-CTERM"/>
    <property type="match status" value="1"/>
</dbReference>
<evidence type="ECO:0000313" key="4">
    <source>
        <dbReference type="Proteomes" id="UP000321055"/>
    </source>
</evidence>
<reference evidence="3 4" key="1">
    <citation type="submission" date="2018-09" db="EMBL/GenBank/DDBJ databases">
        <title>Metagenome Assembled Genomes from an Advanced Water Purification Facility.</title>
        <authorList>
            <person name="Stamps B.W."/>
            <person name="Spear J.R."/>
        </authorList>
    </citation>
    <scope>NUCLEOTIDE SEQUENCE [LARGE SCALE GENOMIC DNA]</scope>
    <source>
        <strain evidence="3">Bin_54_1</strain>
    </source>
</reference>
<evidence type="ECO:0000259" key="2">
    <source>
        <dbReference type="SMART" id="SM00754"/>
    </source>
</evidence>
<sequence>MNINKLLLGFFVFASTTLPVAAHEAKYGASLLGSSEVPANASPATGSVLITIDFDLVTMRVETNFSGLLGNVTAAHIHCCTDPGTNVGAATQVPSFIGFPLGITAGTYDHTFDMALASSYNPAFITNHGGLVSTAFNDLVAGFDAGKAYLNIHTDLFPGGEIRGLLSPVPEPESYALLLAGLGVLTIFARRNKRETAHG</sequence>